<reference evidence="2" key="5">
    <citation type="journal article" date="2021" name="G3 (Bethesda)">
        <title>Aegilops tauschii genome assembly Aet v5.0 features greater sequence contiguity and improved annotation.</title>
        <authorList>
            <person name="Wang L."/>
            <person name="Zhu T."/>
            <person name="Rodriguez J.C."/>
            <person name="Deal K.R."/>
            <person name="Dubcovsky J."/>
            <person name="McGuire P.E."/>
            <person name="Lux T."/>
            <person name="Spannagl M."/>
            <person name="Mayer K.F.X."/>
            <person name="Baldrich P."/>
            <person name="Meyers B.C."/>
            <person name="Huo N."/>
            <person name="Gu Y.Q."/>
            <person name="Zhou H."/>
            <person name="Devos K.M."/>
            <person name="Bennetzen J.L."/>
            <person name="Unver T."/>
            <person name="Budak H."/>
            <person name="Gulick P.J."/>
            <person name="Galiba G."/>
            <person name="Kalapos B."/>
            <person name="Nelson D.R."/>
            <person name="Li P."/>
            <person name="You F.M."/>
            <person name="Luo M.C."/>
            <person name="Dvorak J."/>
        </authorList>
    </citation>
    <scope>NUCLEOTIDE SEQUENCE [LARGE SCALE GENOMIC DNA]</scope>
    <source>
        <strain evidence="2">cv. AL8/78</strain>
    </source>
</reference>
<dbReference type="AlphaFoldDB" id="A0A453RK37"/>
<feature type="region of interest" description="Disordered" evidence="1">
    <location>
        <begin position="1"/>
        <end position="20"/>
    </location>
</feature>
<accession>A0A453RK37</accession>
<proteinExistence type="predicted"/>
<evidence type="ECO:0000256" key="1">
    <source>
        <dbReference type="SAM" id="MobiDB-lite"/>
    </source>
</evidence>
<reference evidence="3" key="1">
    <citation type="journal article" date="2014" name="Science">
        <title>Ancient hybridizations among the ancestral genomes of bread wheat.</title>
        <authorList>
            <consortium name="International Wheat Genome Sequencing Consortium,"/>
            <person name="Marcussen T."/>
            <person name="Sandve S.R."/>
            <person name="Heier L."/>
            <person name="Spannagl M."/>
            <person name="Pfeifer M."/>
            <person name="Jakobsen K.S."/>
            <person name="Wulff B.B."/>
            <person name="Steuernagel B."/>
            <person name="Mayer K.F."/>
            <person name="Olsen O.A."/>
        </authorList>
    </citation>
    <scope>NUCLEOTIDE SEQUENCE [LARGE SCALE GENOMIC DNA]</scope>
    <source>
        <strain evidence="3">cv. AL8/78</strain>
    </source>
</reference>
<name>A0A453RK37_AEGTS</name>
<dbReference type="Gramene" id="AET7Gv20607600.27">
    <property type="protein sequence ID" value="AET7Gv20607600.27"/>
    <property type="gene ID" value="AET7Gv20607600"/>
</dbReference>
<reference evidence="3" key="2">
    <citation type="journal article" date="2017" name="Nat. Plants">
        <title>The Aegilops tauschii genome reveals multiple impacts of transposons.</title>
        <authorList>
            <person name="Zhao G."/>
            <person name="Zou C."/>
            <person name="Li K."/>
            <person name="Wang K."/>
            <person name="Li T."/>
            <person name="Gao L."/>
            <person name="Zhang X."/>
            <person name="Wang H."/>
            <person name="Yang Z."/>
            <person name="Liu X."/>
            <person name="Jiang W."/>
            <person name="Mao L."/>
            <person name="Kong X."/>
            <person name="Jiao Y."/>
            <person name="Jia J."/>
        </authorList>
    </citation>
    <scope>NUCLEOTIDE SEQUENCE [LARGE SCALE GENOMIC DNA]</scope>
    <source>
        <strain evidence="3">cv. AL8/78</strain>
    </source>
</reference>
<evidence type="ECO:0000313" key="3">
    <source>
        <dbReference type="Proteomes" id="UP000015105"/>
    </source>
</evidence>
<reference evidence="2" key="3">
    <citation type="journal article" date="2017" name="Nature">
        <title>Genome sequence of the progenitor of the wheat D genome Aegilops tauschii.</title>
        <authorList>
            <person name="Luo M.C."/>
            <person name="Gu Y.Q."/>
            <person name="Puiu D."/>
            <person name="Wang H."/>
            <person name="Twardziok S.O."/>
            <person name="Deal K.R."/>
            <person name="Huo N."/>
            <person name="Zhu T."/>
            <person name="Wang L."/>
            <person name="Wang Y."/>
            <person name="McGuire P.E."/>
            <person name="Liu S."/>
            <person name="Long H."/>
            <person name="Ramasamy R.K."/>
            <person name="Rodriguez J.C."/>
            <person name="Van S.L."/>
            <person name="Yuan L."/>
            <person name="Wang Z."/>
            <person name="Xia Z."/>
            <person name="Xiao L."/>
            <person name="Anderson O.D."/>
            <person name="Ouyang S."/>
            <person name="Liang Y."/>
            <person name="Zimin A.V."/>
            <person name="Pertea G."/>
            <person name="Qi P."/>
            <person name="Bennetzen J.L."/>
            <person name="Dai X."/>
            <person name="Dawson M.W."/>
            <person name="Muller H.G."/>
            <person name="Kugler K."/>
            <person name="Rivarola-Duarte L."/>
            <person name="Spannagl M."/>
            <person name="Mayer K.F.X."/>
            <person name="Lu F.H."/>
            <person name="Bevan M.W."/>
            <person name="Leroy P."/>
            <person name="Li P."/>
            <person name="You F.M."/>
            <person name="Sun Q."/>
            <person name="Liu Z."/>
            <person name="Lyons E."/>
            <person name="Wicker T."/>
            <person name="Salzberg S.L."/>
            <person name="Devos K.M."/>
            <person name="Dvorak J."/>
        </authorList>
    </citation>
    <scope>NUCLEOTIDE SEQUENCE [LARGE SCALE GENOMIC DNA]</scope>
    <source>
        <strain evidence="2">cv. AL8/78</strain>
    </source>
</reference>
<organism evidence="2 3">
    <name type="scientific">Aegilops tauschii subsp. strangulata</name>
    <name type="common">Goatgrass</name>
    <dbReference type="NCBI Taxonomy" id="200361"/>
    <lineage>
        <taxon>Eukaryota</taxon>
        <taxon>Viridiplantae</taxon>
        <taxon>Streptophyta</taxon>
        <taxon>Embryophyta</taxon>
        <taxon>Tracheophyta</taxon>
        <taxon>Spermatophyta</taxon>
        <taxon>Magnoliopsida</taxon>
        <taxon>Liliopsida</taxon>
        <taxon>Poales</taxon>
        <taxon>Poaceae</taxon>
        <taxon>BOP clade</taxon>
        <taxon>Pooideae</taxon>
        <taxon>Triticodae</taxon>
        <taxon>Triticeae</taxon>
        <taxon>Triticinae</taxon>
        <taxon>Aegilops</taxon>
    </lineage>
</organism>
<protein>
    <submittedName>
        <fullName evidence="2">Uncharacterized protein</fullName>
    </submittedName>
</protein>
<keyword evidence="3" id="KW-1185">Reference proteome</keyword>
<dbReference type="Proteomes" id="UP000015105">
    <property type="component" value="Chromosome 7D"/>
</dbReference>
<sequence length="127" mass="13634">GLVKSSRSRTQDWPECRNPNLTRVSPTPSLRCRRRLLAYSLVLQPSPLPPSFLLAYTNLILCPMVASALPSSSPTSDAVAAIALEVVNADEDSVLCPDKVCATGSRRCNLLVVIPSASRFSSGFGIF</sequence>
<evidence type="ECO:0000313" key="2">
    <source>
        <dbReference type="EnsemblPlants" id="AET7Gv20607600.27"/>
    </source>
</evidence>
<dbReference type="EnsemblPlants" id="AET7Gv20607600.27">
    <property type="protein sequence ID" value="AET7Gv20607600.27"/>
    <property type="gene ID" value="AET7Gv20607600"/>
</dbReference>
<reference evidence="2" key="4">
    <citation type="submission" date="2019-03" db="UniProtKB">
        <authorList>
            <consortium name="EnsemblPlants"/>
        </authorList>
    </citation>
    <scope>IDENTIFICATION</scope>
</reference>